<organism evidence="2 3">
    <name type="scientific">Botryotinia fuckeliana (strain T4)</name>
    <name type="common">Noble rot fungus</name>
    <name type="synonym">Botrytis cinerea</name>
    <dbReference type="NCBI Taxonomy" id="999810"/>
    <lineage>
        <taxon>Eukaryota</taxon>
        <taxon>Fungi</taxon>
        <taxon>Dikarya</taxon>
        <taxon>Ascomycota</taxon>
        <taxon>Pezizomycotina</taxon>
        <taxon>Leotiomycetes</taxon>
        <taxon>Helotiales</taxon>
        <taxon>Sclerotiniaceae</taxon>
        <taxon>Botrytis</taxon>
    </lineage>
</organism>
<evidence type="ECO:0000313" key="2">
    <source>
        <dbReference type="EMBL" id="CCD46091.1"/>
    </source>
</evidence>
<gene>
    <name evidence="2" type="ORF">BofuT4_uP116410.1</name>
</gene>
<sequence length="64" mass="7626">MVHGVFTTEIQLEKWMLDERRKELLEQESEEENAAQEMTHVVGMDREVREEEFDEGDVDSPMKE</sequence>
<protein>
    <submittedName>
        <fullName evidence="2">Uncharacterized protein</fullName>
    </submittedName>
</protein>
<feature type="region of interest" description="Disordered" evidence="1">
    <location>
        <begin position="26"/>
        <end position="64"/>
    </location>
</feature>
<dbReference type="STRING" id="999810.G2Y0C6"/>
<dbReference type="EMBL" id="FQ790281">
    <property type="protein sequence ID" value="CCD46091.1"/>
    <property type="molecule type" value="Genomic_DNA"/>
</dbReference>
<dbReference type="InParanoid" id="G2Y0C6"/>
<evidence type="ECO:0000256" key="1">
    <source>
        <dbReference type="SAM" id="MobiDB-lite"/>
    </source>
</evidence>
<reference evidence="3" key="1">
    <citation type="journal article" date="2011" name="PLoS Genet.">
        <title>Genomic analysis of the necrotrophic fungal pathogens Sclerotinia sclerotiorum and Botrytis cinerea.</title>
        <authorList>
            <person name="Amselem J."/>
            <person name="Cuomo C.A."/>
            <person name="van Kan J.A."/>
            <person name="Viaud M."/>
            <person name="Benito E.P."/>
            <person name="Couloux A."/>
            <person name="Coutinho P.M."/>
            <person name="de Vries R.P."/>
            <person name="Dyer P.S."/>
            <person name="Fillinger S."/>
            <person name="Fournier E."/>
            <person name="Gout L."/>
            <person name="Hahn M."/>
            <person name="Kohn L."/>
            <person name="Lapalu N."/>
            <person name="Plummer K.M."/>
            <person name="Pradier J.M."/>
            <person name="Quevillon E."/>
            <person name="Sharon A."/>
            <person name="Simon A."/>
            <person name="ten Have A."/>
            <person name="Tudzynski B."/>
            <person name="Tudzynski P."/>
            <person name="Wincker P."/>
            <person name="Andrew M."/>
            <person name="Anthouard V."/>
            <person name="Beever R.E."/>
            <person name="Beffa R."/>
            <person name="Benoit I."/>
            <person name="Bouzid O."/>
            <person name="Brault B."/>
            <person name="Chen Z."/>
            <person name="Choquer M."/>
            <person name="Collemare J."/>
            <person name="Cotton P."/>
            <person name="Danchin E.G."/>
            <person name="Da Silva C."/>
            <person name="Gautier A."/>
            <person name="Giraud C."/>
            <person name="Giraud T."/>
            <person name="Gonzalez C."/>
            <person name="Grossetete S."/>
            <person name="Guldener U."/>
            <person name="Henrissat B."/>
            <person name="Howlett B.J."/>
            <person name="Kodira C."/>
            <person name="Kretschmer M."/>
            <person name="Lappartient A."/>
            <person name="Leroch M."/>
            <person name="Levis C."/>
            <person name="Mauceli E."/>
            <person name="Neuveglise C."/>
            <person name="Oeser B."/>
            <person name="Pearson M."/>
            <person name="Poulain J."/>
            <person name="Poussereau N."/>
            <person name="Quesneville H."/>
            <person name="Rascle C."/>
            <person name="Schumacher J."/>
            <person name="Segurens B."/>
            <person name="Sexton A."/>
            <person name="Silva E."/>
            <person name="Sirven C."/>
            <person name="Soanes D.M."/>
            <person name="Talbot N.J."/>
            <person name="Templeton M."/>
            <person name="Yandava C."/>
            <person name="Yarden O."/>
            <person name="Zeng Q."/>
            <person name="Rollins J.A."/>
            <person name="Lebrun M.H."/>
            <person name="Dickman M."/>
        </authorList>
    </citation>
    <scope>NUCLEOTIDE SEQUENCE [LARGE SCALE GENOMIC DNA]</scope>
    <source>
        <strain evidence="3">T4</strain>
    </source>
</reference>
<dbReference type="Proteomes" id="UP000008177">
    <property type="component" value="Unplaced contigs"/>
</dbReference>
<dbReference type="AlphaFoldDB" id="G2Y0C6"/>
<name>G2Y0C6_BOTF4</name>
<proteinExistence type="predicted"/>
<evidence type="ECO:0000313" key="3">
    <source>
        <dbReference type="Proteomes" id="UP000008177"/>
    </source>
</evidence>
<accession>G2Y0C6</accession>
<dbReference type="HOGENOM" id="CLU_2867392_0_0_1"/>